<gene>
    <name evidence="1" type="ORF">F4821DRAFT_243787</name>
</gene>
<evidence type="ECO:0000313" key="1">
    <source>
        <dbReference type="EMBL" id="KAI6083971.1"/>
    </source>
</evidence>
<keyword evidence="2" id="KW-1185">Reference proteome</keyword>
<accession>A0ACC0CTZ1</accession>
<sequence>MCFYIPIYVPLLALVAVLLFGTTSIINSIIAFKDAKALEQDLRLRRDAAAAAAAAAAASHAELAADLELRVDMARAAVEAKPKKPKEDETKPKLKKLEEDLKKMEEDKKKDKKEVGDLEARLRLLELRGVVQGERLADVKRRFDAKFD</sequence>
<dbReference type="EMBL" id="MU394344">
    <property type="protein sequence ID" value="KAI6083971.1"/>
    <property type="molecule type" value="Genomic_DNA"/>
</dbReference>
<proteinExistence type="predicted"/>
<protein>
    <submittedName>
        <fullName evidence="1">Uncharacterized protein</fullName>
    </submittedName>
</protein>
<dbReference type="Proteomes" id="UP001497680">
    <property type="component" value="Unassembled WGS sequence"/>
</dbReference>
<reference evidence="1 2" key="1">
    <citation type="journal article" date="2022" name="New Phytol.">
        <title>Ecological generalism drives hyperdiversity of secondary metabolite gene clusters in xylarialean endophytes.</title>
        <authorList>
            <person name="Franco M.E.E."/>
            <person name="Wisecaver J.H."/>
            <person name="Arnold A.E."/>
            <person name="Ju Y.M."/>
            <person name="Slot J.C."/>
            <person name="Ahrendt S."/>
            <person name="Moore L.P."/>
            <person name="Eastman K.E."/>
            <person name="Scott K."/>
            <person name="Konkel Z."/>
            <person name="Mondo S.J."/>
            <person name="Kuo A."/>
            <person name="Hayes R.D."/>
            <person name="Haridas S."/>
            <person name="Andreopoulos B."/>
            <person name="Riley R."/>
            <person name="LaButti K."/>
            <person name="Pangilinan J."/>
            <person name="Lipzen A."/>
            <person name="Amirebrahimi M."/>
            <person name="Yan J."/>
            <person name="Adam C."/>
            <person name="Keymanesh K."/>
            <person name="Ng V."/>
            <person name="Louie K."/>
            <person name="Northen T."/>
            <person name="Drula E."/>
            <person name="Henrissat B."/>
            <person name="Hsieh H.M."/>
            <person name="Youens-Clark K."/>
            <person name="Lutzoni F."/>
            <person name="Miadlikowska J."/>
            <person name="Eastwood D.C."/>
            <person name="Hamelin R.C."/>
            <person name="Grigoriev I.V."/>
            <person name="U'Ren J.M."/>
        </authorList>
    </citation>
    <scope>NUCLEOTIDE SEQUENCE [LARGE SCALE GENOMIC DNA]</scope>
    <source>
        <strain evidence="1 2">ER1909</strain>
    </source>
</reference>
<evidence type="ECO:0000313" key="2">
    <source>
        <dbReference type="Proteomes" id="UP001497680"/>
    </source>
</evidence>
<comment type="caution">
    <text evidence="1">The sequence shown here is derived from an EMBL/GenBank/DDBJ whole genome shotgun (WGS) entry which is preliminary data.</text>
</comment>
<name>A0ACC0CTZ1_9PEZI</name>
<organism evidence="1 2">
    <name type="scientific">Hypoxylon rubiginosum</name>
    <dbReference type="NCBI Taxonomy" id="110542"/>
    <lineage>
        <taxon>Eukaryota</taxon>
        <taxon>Fungi</taxon>
        <taxon>Dikarya</taxon>
        <taxon>Ascomycota</taxon>
        <taxon>Pezizomycotina</taxon>
        <taxon>Sordariomycetes</taxon>
        <taxon>Xylariomycetidae</taxon>
        <taxon>Xylariales</taxon>
        <taxon>Hypoxylaceae</taxon>
        <taxon>Hypoxylon</taxon>
    </lineage>
</organism>